<dbReference type="KEGG" id="tng:GSTEN00035292G001"/>
<dbReference type="EMBL" id="CAAE01015119">
    <property type="protein sequence ID" value="CAG12838.1"/>
    <property type="molecule type" value="Genomic_DNA"/>
</dbReference>
<name>Q4RFJ4_TETNG</name>
<feature type="compositionally biased region" description="Low complexity" evidence="1">
    <location>
        <begin position="18"/>
        <end position="31"/>
    </location>
</feature>
<comment type="caution">
    <text evidence="2">The sequence shown here is derived from an EMBL/GenBank/DDBJ whole genome shotgun (WGS) entry which is preliminary data.</text>
</comment>
<evidence type="ECO:0000313" key="2">
    <source>
        <dbReference type="EMBL" id="CAG12838.1"/>
    </source>
</evidence>
<reference evidence="2" key="2">
    <citation type="submission" date="2004-02" db="EMBL/GenBank/DDBJ databases">
        <authorList>
            <consortium name="Genoscope"/>
            <consortium name="Whitehead Institute Centre for Genome Research"/>
        </authorList>
    </citation>
    <scope>NUCLEOTIDE SEQUENCE</scope>
</reference>
<feature type="region of interest" description="Disordered" evidence="1">
    <location>
        <begin position="1"/>
        <end position="96"/>
    </location>
</feature>
<organism evidence="2">
    <name type="scientific">Tetraodon nigroviridis</name>
    <name type="common">Spotted green pufferfish</name>
    <name type="synonym">Chelonodon nigroviridis</name>
    <dbReference type="NCBI Taxonomy" id="99883"/>
    <lineage>
        <taxon>Eukaryota</taxon>
        <taxon>Metazoa</taxon>
        <taxon>Chordata</taxon>
        <taxon>Craniata</taxon>
        <taxon>Vertebrata</taxon>
        <taxon>Euteleostomi</taxon>
        <taxon>Actinopterygii</taxon>
        <taxon>Neopterygii</taxon>
        <taxon>Teleostei</taxon>
        <taxon>Neoteleostei</taxon>
        <taxon>Acanthomorphata</taxon>
        <taxon>Eupercaria</taxon>
        <taxon>Tetraodontiformes</taxon>
        <taxon>Tetradontoidea</taxon>
        <taxon>Tetraodontidae</taxon>
        <taxon>Tetraodon</taxon>
    </lineage>
</organism>
<evidence type="ECO:0000256" key="1">
    <source>
        <dbReference type="SAM" id="MobiDB-lite"/>
    </source>
</evidence>
<sequence length="96" mass="10470">MPTNTWSPERQWASFSAPTTVIQSTSSSPQSRPTPPVISPVAPEILQFLGPSSPWASTGTERPDQLPPNTCRYTGRANGLTTREPDERAGNCCQKR</sequence>
<reference evidence="2" key="1">
    <citation type="journal article" date="2004" name="Nature">
        <title>Genome duplication in the teleost fish Tetraodon nigroviridis reveals the early vertebrate proto-karyotype.</title>
        <authorList>
            <person name="Jaillon O."/>
            <person name="Aury J.-M."/>
            <person name="Brunet F."/>
            <person name="Petit J.-L."/>
            <person name="Stange-Thomann N."/>
            <person name="Mauceli E."/>
            <person name="Bouneau L."/>
            <person name="Fischer C."/>
            <person name="Ozouf-Costaz C."/>
            <person name="Bernot A."/>
            <person name="Nicaud S."/>
            <person name="Jaffe D."/>
            <person name="Fisher S."/>
            <person name="Lutfalla G."/>
            <person name="Dossat C."/>
            <person name="Segurens B."/>
            <person name="Dasilva C."/>
            <person name="Salanoubat M."/>
            <person name="Levy M."/>
            <person name="Boudet N."/>
            <person name="Castellano S."/>
            <person name="Anthouard V."/>
            <person name="Jubin C."/>
            <person name="Castelli V."/>
            <person name="Katinka M."/>
            <person name="Vacherie B."/>
            <person name="Biemont C."/>
            <person name="Skalli Z."/>
            <person name="Cattolico L."/>
            <person name="Poulain J."/>
            <person name="De Berardinis V."/>
            <person name="Cruaud C."/>
            <person name="Duprat S."/>
            <person name="Brottier P."/>
            <person name="Coutanceau J.-P."/>
            <person name="Gouzy J."/>
            <person name="Parra G."/>
            <person name="Lardier G."/>
            <person name="Chapple C."/>
            <person name="McKernan K.J."/>
            <person name="McEwan P."/>
            <person name="Bosak S."/>
            <person name="Kellis M."/>
            <person name="Volff J.-N."/>
            <person name="Guigo R."/>
            <person name="Zody M.C."/>
            <person name="Mesirov J."/>
            <person name="Lindblad-Toh K."/>
            <person name="Birren B."/>
            <person name="Nusbaum C."/>
            <person name="Kahn D."/>
            <person name="Robinson-Rechavi M."/>
            <person name="Laudet V."/>
            <person name="Schachter V."/>
            <person name="Quetier F."/>
            <person name="Saurin W."/>
            <person name="Scarpelli C."/>
            <person name="Wincker P."/>
            <person name="Lander E.S."/>
            <person name="Weissenbach J."/>
            <person name="Roest Crollius H."/>
        </authorList>
    </citation>
    <scope>NUCLEOTIDE SEQUENCE [LARGE SCALE GENOMIC DNA]</scope>
</reference>
<dbReference type="AlphaFoldDB" id="Q4RFJ4"/>
<feature type="compositionally biased region" description="Polar residues" evidence="1">
    <location>
        <begin position="1"/>
        <end position="17"/>
    </location>
</feature>
<protein>
    <submittedName>
        <fullName evidence="2">(spotted green pufferfish) hypothetical protein</fullName>
    </submittedName>
</protein>
<gene>
    <name evidence="2" type="ORF">GSTENG00035292001</name>
</gene>
<accession>Q4RFJ4</accession>
<proteinExistence type="predicted"/>